<evidence type="ECO:0000256" key="7">
    <source>
        <dbReference type="ARBA" id="ARBA00023014"/>
    </source>
</evidence>
<evidence type="ECO:0000313" key="10">
    <source>
        <dbReference type="Proteomes" id="UP000295304"/>
    </source>
</evidence>
<dbReference type="Gene3D" id="1.10.1060.10">
    <property type="entry name" value="Alpha-helical ferredoxin"/>
    <property type="match status" value="1"/>
</dbReference>
<dbReference type="PANTHER" id="PTHR47153">
    <property type="entry name" value="LACTATE UTILIZATION PROTEIN B"/>
    <property type="match status" value="1"/>
</dbReference>
<dbReference type="GO" id="GO:0046872">
    <property type="term" value="F:metal ion binding"/>
    <property type="evidence" value="ECO:0007669"/>
    <property type="project" value="UniProtKB-KW"/>
</dbReference>
<organism evidence="9 10">
    <name type="scientific">Varunaivibrio sulfuroxidans</name>
    <dbReference type="NCBI Taxonomy" id="1773489"/>
    <lineage>
        <taxon>Bacteria</taxon>
        <taxon>Pseudomonadati</taxon>
        <taxon>Pseudomonadota</taxon>
        <taxon>Alphaproteobacteria</taxon>
        <taxon>Rhodospirillales</taxon>
        <taxon>Magnetovibrionaceae</taxon>
        <taxon>Varunaivibrio</taxon>
    </lineage>
</organism>
<feature type="domain" description="4Fe-4S ferredoxin-type" evidence="8">
    <location>
        <begin position="306"/>
        <end position="336"/>
    </location>
</feature>
<dbReference type="InterPro" id="IPR017896">
    <property type="entry name" value="4Fe4S_Fe-S-bd"/>
</dbReference>
<comment type="caution">
    <text evidence="9">The sequence shown here is derived from an EMBL/GenBank/DDBJ whole genome shotgun (WGS) entry which is preliminary data.</text>
</comment>
<accession>A0A4R3JG80</accession>
<dbReference type="NCBIfam" id="TIGR00273">
    <property type="entry name" value="LutB/LldF family L-lactate oxidation iron-sulfur protein"/>
    <property type="match status" value="1"/>
</dbReference>
<keyword evidence="2" id="KW-0004">4Fe-4S</keyword>
<evidence type="ECO:0000256" key="3">
    <source>
        <dbReference type="ARBA" id="ARBA00022723"/>
    </source>
</evidence>
<dbReference type="PROSITE" id="PS51379">
    <property type="entry name" value="4FE4S_FER_2"/>
    <property type="match status" value="1"/>
</dbReference>
<dbReference type="EMBL" id="SLZW01000001">
    <property type="protein sequence ID" value="TCS64877.1"/>
    <property type="molecule type" value="Genomic_DNA"/>
</dbReference>
<dbReference type="OrthoDB" id="5289041at2"/>
<keyword evidence="4" id="KW-0677">Repeat</keyword>
<evidence type="ECO:0000256" key="6">
    <source>
        <dbReference type="ARBA" id="ARBA00023004"/>
    </source>
</evidence>
<dbReference type="SUPFAM" id="SSF46548">
    <property type="entry name" value="alpha-helical ferredoxin"/>
    <property type="match status" value="1"/>
</dbReference>
<dbReference type="InterPro" id="IPR037171">
    <property type="entry name" value="NagB/RpiA_transferase-like"/>
</dbReference>
<keyword evidence="10" id="KW-1185">Reference proteome</keyword>
<sequence length="485" mass="52341">MKSSAAKFKDNAREALADGALQDALGKLMESGFRVKRRAALDELPEFDALCDRARDIKNEALDNLDAYLLQFEEGVTRAGGQVHWAATGGEACAIVLGICRRQGARTVAKGKSMISEEIGLNDYLAAHAVEAVETDLGEYIIQLRDEPPSHIIAPAIHLSKAEVGETFRAQHTQLPEGRVLDDPRALLDEARDVLRETFLTADVGITGANMLIAETGTAVIVTNEGNGDLSQGLPKTHICIASLEKIVPTLEDAATVLRVLARSATGQDITVYTTFFTGARRPGDLDGPENFHVVLLDNGRSSLLGSDFRDVLRCIRCGACMNHCPVYGAIGGHAYGWVYPGPIGAVLTPALTGISDSADLPDASTLCGRCAAVCPVRIPLPDLLRRWREKSLPRKNGLSRGGLALGVWAWLACRPRLYHRVFSGVVRGLFWLGRGCAGAVLKDGMVARLIGVGGWTQGRDFPLPQGRTFQTLWRKKHVKGSGYD</sequence>
<dbReference type="InterPro" id="IPR009051">
    <property type="entry name" value="Helical_ferredxn"/>
</dbReference>
<dbReference type="InterPro" id="IPR003741">
    <property type="entry name" value="LUD_dom"/>
</dbReference>
<dbReference type="RefSeq" id="WP_132937618.1">
    <property type="nucleotide sequence ID" value="NZ_CP119676.1"/>
</dbReference>
<dbReference type="PANTHER" id="PTHR47153:SF2">
    <property type="entry name" value="LACTATE UTILIZATION PROTEIN B"/>
    <property type="match status" value="1"/>
</dbReference>
<dbReference type="Proteomes" id="UP000295304">
    <property type="component" value="Unassembled WGS sequence"/>
</dbReference>
<keyword evidence="5" id="KW-0249">Electron transport</keyword>
<evidence type="ECO:0000256" key="4">
    <source>
        <dbReference type="ARBA" id="ARBA00022737"/>
    </source>
</evidence>
<protein>
    <submittedName>
        <fullName evidence="9">L-lactate dehydrogenase complex protein LldF</fullName>
    </submittedName>
</protein>
<reference evidence="9 10" key="1">
    <citation type="submission" date="2019-03" db="EMBL/GenBank/DDBJ databases">
        <title>Genomic Encyclopedia of Type Strains, Phase IV (KMG-IV): sequencing the most valuable type-strain genomes for metagenomic binning, comparative biology and taxonomic classification.</title>
        <authorList>
            <person name="Goeker M."/>
        </authorList>
    </citation>
    <scope>NUCLEOTIDE SEQUENCE [LARGE SCALE GENOMIC DNA]</scope>
    <source>
        <strain evidence="9 10">DSM 101688</strain>
    </source>
</reference>
<keyword evidence="6" id="KW-0408">Iron</keyword>
<dbReference type="Gene3D" id="3.40.50.10420">
    <property type="entry name" value="NagB/RpiA/CoA transferase-like"/>
    <property type="match status" value="1"/>
</dbReference>
<dbReference type="GO" id="GO:0006089">
    <property type="term" value="P:lactate metabolic process"/>
    <property type="evidence" value="ECO:0007669"/>
    <property type="project" value="InterPro"/>
</dbReference>
<dbReference type="SUPFAM" id="SSF100950">
    <property type="entry name" value="NagB/RpiA/CoA transferase-like"/>
    <property type="match status" value="1"/>
</dbReference>
<keyword evidence="7" id="KW-0411">Iron-sulfur</keyword>
<gene>
    <name evidence="9" type="ORF">EDD55_101208</name>
</gene>
<evidence type="ECO:0000256" key="5">
    <source>
        <dbReference type="ARBA" id="ARBA00022982"/>
    </source>
</evidence>
<dbReference type="InterPro" id="IPR004452">
    <property type="entry name" value="LutB/LldF"/>
</dbReference>
<keyword evidence="1" id="KW-0813">Transport</keyword>
<dbReference type="Pfam" id="PF02589">
    <property type="entry name" value="LUD_dom"/>
    <property type="match status" value="1"/>
</dbReference>
<evidence type="ECO:0000256" key="1">
    <source>
        <dbReference type="ARBA" id="ARBA00022448"/>
    </source>
</evidence>
<keyword evidence="3" id="KW-0479">Metal-binding</keyword>
<dbReference type="PROSITE" id="PS00198">
    <property type="entry name" value="4FE4S_FER_1"/>
    <property type="match status" value="1"/>
</dbReference>
<dbReference type="InterPro" id="IPR024185">
    <property type="entry name" value="FTHF_cligase-like_sf"/>
</dbReference>
<dbReference type="InterPro" id="IPR017900">
    <property type="entry name" value="4Fe4S_Fe_S_CS"/>
</dbReference>
<evidence type="ECO:0000313" key="9">
    <source>
        <dbReference type="EMBL" id="TCS64877.1"/>
    </source>
</evidence>
<dbReference type="GO" id="GO:0051539">
    <property type="term" value="F:4 iron, 4 sulfur cluster binding"/>
    <property type="evidence" value="ECO:0007669"/>
    <property type="project" value="UniProtKB-KW"/>
</dbReference>
<evidence type="ECO:0000259" key="8">
    <source>
        <dbReference type="PROSITE" id="PS51379"/>
    </source>
</evidence>
<proteinExistence type="predicted"/>
<dbReference type="AlphaFoldDB" id="A0A4R3JG80"/>
<dbReference type="Pfam" id="PF13183">
    <property type="entry name" value="Fer4_8"/>
    <property type="match status" value="1"/>
</dbReference>
<name>A0A4R3JG80_9PROT</name>
<evidence type="ECO:0000256" key="2">
    <source>
        <dbReference type="ARBA" id="ARBA00022485"/>
    </source>
</evidence>